<dbReference type="KEGG" id="gsn:YC6258_04537"/>
<protein>
    <submittedName>
        <fullName evidence="2">Uncharacterized protein</fullName>
    </submittedName>
</protein>
<keyword evidence="1" id="KW-0812">Transmembrane</keyword>
<evidence type="ECO:0000256" key="1">
    <source>
        <dbReference type="SAM" id="Phobius"/>
    </source>
</evidence>
<evidence type="ECO:0000313" key="3">
    <source>
        <dbReference type="Proteomes" id="UP000032266"/>
    </source>
</evidence>
<name>A0A0C5W1L6_9GAMM</name>
<organism evidence="2 3">
    <name type="scientific">Gynuella sunshinyii YC6258</name>
    <dbReference type="NCBI Taxonomy" id="1445510"/>
    <lineage>
        <taxon>Bacteria</taxon>
        <taxon>Pseudomonadati</taxon>
        <taxon>Pseudomonadota</taxon>
        <taxon>Gammaproteobacteria</taxon>
        <taxon>Oceanospirillales</taxon>
        <taxon>Saccharospirillaceae</taxon>
        <taxon>Gynuella</taxon>
    </lineage>
</organism>
<dbReference type="HOGENOM" id="CLU_2301875_0_0_6"/>
<keyword evidence="3" id="KW-1185">Reference proteome</keyword>
<keyword evidence="1" id="KW-1133">Transmembrane helix</keyword>
<gene>
    <name evidence="2" type="ORF">YC6258_04537</name>
</gene>
<keyword evidence="1" id="KW-0472">Membrane</keyword>
<dbReference type="Proteomes" id="UP000032266">
    <property type="component" value="Chromosome"/>
</dbReference>
<accession>A0A0C5W1L6</accession>
<dbReference type="AlphaFoldDB" id="A0A0C5W1L6"/>
<dbReference type="RefSeq" id="WP_044618553.1">
    <property type="nucleotide sequence ID" value="NZ_CP007142.1"/>
</dbReference>
<evidence type="ECO:0000313" key="2">
    <source>
        <dbReference type="EMBL" id="AJQ96569.1"/>
    </source>
</evidence>
<feature type="transmembrane region" description="Helical" evidence="1">
    <location>
        <begin position="70"/>
        <end position="97"/>
    </location>
</feature>
<dbReference type="EMBL" id="CP007142">
    <property type="protein sequence ID" value="AJQ96569.1"/>
    <property type="molecule type" value="Genomic_DNA"/>
</dbReference>
<reference evidence="2 3" key="1">
    <citation type="submission" date="2014-01" db="EMBL/GenBank/DDBJ databases">
        <title>Full genme sequencing of cellulolytic bacterium Gynuella sunshinyii YC6258T gen. nov., sp. nov.</title>
        <authorList>
            <person name="Khan H."/>
            <person name="Chung E.J."/>
            <person name="Chung Y.R."/>
        </authorList>
    </citation>
    <scope>NUCLEOTIDE SEQUENCE [LARGE SCALE GENOMIC DNA]</scope>
    <source>
        <strain evidence="2 3">YC6258</strain>
    </source>
</reference>
<dbReference type="STRING" id="1445510.YC6258_04537"/>
<proteinExistence type="predicted"/>
<sequence>MKKILIGWLLLLSSIIVLNGTDYLARRKDGHIKTGELDETVYWLIQCPIILIVVYLWWTGSKRLDWPSKLLLMLFQSGLAMFIWFYITLSYICYAGIDCT</sequence>
<feature type="transmembrane region" description="Helical" evidence="1">
    <location>
        <begin position="41"/>
        <end position="58"/>
    </location>
</feature>